<organism evidence="2 3">
    <name type="scientific">Effrenium voratum</name>
    <dbReference type="NCBI Taxonomy" id="2562239"/>
    <lineage>
        <taxon>Eukaryota</taxon>
        <taxon>Sar</taxon>
        <taxon>Alveolata</taxon>
        <taxon>Dinophyceae</taxon>
        <taxon>Suessiales</taxon>
        <taxon>Symbiodiniaceae</taxon>
        <taxon>Effrenium</taxon>
    </lineage>
</organism>
<keyword evidence="1" id="KW-0812">Transmembrane</keyword>
<dbReference type="AlphaFoldDB" id="A0AA36HXB3"/>
<accession>A0AA36HXB3</accession>
<dbReference type="Proteomes" id="UP001178507">
    <property type="component" value="Unassembled WGS sequence"/>
</dbReference>
<gene>
    <name evidence="2" type="ORF">EVOR1521_LOCUS5757</name>
</gene>
<dbReference type="EMBL" id="CAUJNA010000421">
    <property type="protein sequence ID" value="CAJ1376791.1"/>
    <property type="molecule type" value="Genomic_DNA"/>
</dbReference>
<feature type="non-terminal residue" evidence="2">
    <location>
        <position position="1"/>
    </location>
</feature>
<name>A0AA36HXB3_9DINO</name>
<evidence type="ECO:0000256" key="1">
    <source>
        <dbReference type="SAM" id="Phobius"/>
    </source>
</evidence>
<feature type="transmembrane region" description="Helical" evidence="1">
    <location>
        <begin position="6"/>
        <end position="23"/>
    </location>
</feature>
<keyword evidence="1" id="KW-1133">Transmembrane helix</keyword>
<keyword evidence="3" id="KW-1185">Reference proteome</keyword>
<evidence type="ECO:0000313" key="2">
    <source>
        <dbReference type="EMBL" id="CAJ1376791.1"/>
    </source>
</evidence>
<sequence>MSQVDVVLLQFALGAFALFLRYFSRPFVACCRRCGSCLYSCLCCLCMSRAKDADEIQPAPGEVCRACSAGRPGLLYRWRHRPCRGVHKRAGGDCLPVPALPGACEESADCLPALHRLLLGRGGVSAPGAQKLAGELDLRHRWCLHCCGHWPGGVSEVQAEQQPRAHRGRGGPHCSLPIHRVPGAACGDHPHGGPSDLALPGQAPLQAARATGALRAFGGGPGSHPADAT</sequence>
<keyword evidence="1" id="KW-0472">Membrane</keyword>
<protein>
    <submittedName>
        <fullName evidence="2">Uncharacterized protein</fullName>
    </submittedName>
</protein>
<proteinExistence type="predicted"/>
<reference evidence="2" key="1">
    <citation type="submission" date="2023-08" db="EMBL/GenBank/DDBJ databases">
        <authorList>
            <person name="Chen Y."/>
            <person name="Shah S."/>
            <person name="Dougan E. K."/>
            <person name="Thang M."/>
            <person name="Chan C."/>
        </authorList>
    </citation>
    <scope>NUCLEOTIDE SEQUENCE</scope>
</reference>
<evidence type="ECO:0000313" key="3">
    <source>
        <dbReference type="Proteomes" id="UP001178507"/>
    </source>
</evidence>
<comment type="caution">
    <text evidence="2">The sequence shown here is derived from an EMBL/GenBank/DDBJ whole genome shotgun (WGS) entry which is preliminary data.</text>
</comment>